<name>A0ABU0HH61_9HYPH</name>
<evidence type="ECO:0000256" key="7">
    <source>
        <dbReference type="ARBA" id="ARBA00022679"/>
    </source>
</evidence>
<keyword evidence="6" id="KW-0288">FMN</keyword>
<dbReference type="SMART" id="SM00911">
    <property type="entry name" value="HWE_HK"/>
    <property type="match status" value="1"/>
</dbReference>
<protein>
    <recommendedName>
        <fullName evidence="3">Blue-light-activated histidine kinase</fullName>
        <ecNumber evidence="2">2.7.13.3</ecNumber>
    </recommendedName>
</protein>
<dbReference type="EC" id="2.7.13.3" evidence="2"/>
<accession>A0ABU0HH61</accession>
<keyword evidence="10" id="KW-0418">Kinase</keyword>
<dbReference type="EMBL" id="JAUSVV010000002">
    <property type="protein sequence ID" value="MDQ0441669.1"/>
    <property type="molecule type" value="Genomic_DNA"/>
</dbReference>
<evidence type="ECO:0000313" key="15">
    <source>
        <dbReference type="EMBL" id="MDQ0441669.1"/>
    </source>
</evidence>
<feature type="coiled-coil region" evidence="13">
    <location>
        <begin position="3"/>
        <end position="37"/>
    </location>
</feature>
<dbReference type="InterPro" id="IPR000700">
    <property type="entry name" value="PAS-assoc_C"/>
</dbReference>
<keyword evidence="4" id="KW-0597">Phosphoprotein</keyword>
<keyword evidence="5" id="KW-0285">Flavoprotein</keyword>
<evidence type="ECO:0000313" key="16">
    <source>
        <dbReference type="Proteomes" id="UP001236369"/>
    </source>
</evidence>
<evidence type="ECO:0000256" key="9">
    <source>
        <dbReference type="ARBA" id="ARBA00022741"/>
    </source>
</evidence>
<organism evidence="15 16">
    <name type="scientific">Methylobacterium persicinum</name>
    <dbReference type="NCBI Taxonomy" id="374426"/>
    <lineage>
        <taxon>Bacteria</taxon>
        <taxon>Pseudomonadati</taxon>
        <taxon>Pseudomonadota</taxon>
        <taxon>Alphaproteobacteria</taxon>
        <taxon>Hyphomicrobiales</taxon>
        <taxon>Methylobacteriaceae</taxon>
        <taxon>Methylobacterium</taxon>
    </lineage>
</organism>
<dbReference type="NCBIfam" id="TIGR00229">
    <property type="entry name" value="sensory_box"/>
    <property type="match status" value="1"/>
</dbReference>
<dbReference type="Pfam" id="PF07536">
    <property type="entry name" value="HWE_HK"/>
    <property type="match status" value="1"/>
</dbReference>
<dbReference type="CDD" id="cd00130">
    <property type="entry name" value="PAS"/>
    <property type="match status" value="1"/>
</dbReference>
<keyword evidence="12" id="KW-0843">Virulence</keyword>
<dbReference type="InterPro" id="IPR011102">
    <property type="entry name" value="Sig_transdc_His_kinase_HWE"/>
</dbReference>
<dbReference type="PROSITE" id="PS50113">
    <property type="entry name" value="PAC"/>
    <property type="match status" value="1"/>
</dbReference>
<evidence type="ECO:0000256" key="1">
    <source>
        <dbReference type="ARBA" id="ARBA00000085"/>
    </source>
</evidence>
<dbReference type="PANTHER" id="PTHR41523:SF7">
    <property type="entry name" value="HISTIDINE KINASE"/>
    <property type="match status" value="1"/>
</dbReference>
<keyword evidence="7" id="KW-0808">Transferase</keyword>
<keyword evidence="13" id="KW-0175">Coiled coil</keyword>
<evidence type="ECO:0000256" key="11">
    <source>
        <dbReference type="ARBA" id="ARBA00022840"/>
    </source>
</evidence>
<dbReference type="Gene3D" id="3.30.565.10">
    <property type="entry name" value="Histidine kinase-like ATPase, C-terminal domain"/>
    <property type="match status" value="1"/>
</dbReference>
<keyword evidence="8" id="KW-0677">Repeat</keyword>
<reference evidence="15 16" key="1">
    <citation type="submission" date="2023-07" db="EMBL/GenBank/DDBJ databases">
        <title>Genomic Encyclopedia of Type Strains, Phase IV (KMG-IV): sequencing the most valuable type-strain genomes for metagenomic binning, comparative biology and taxonomic classification.</title>
        <authorList>
            <person name="Goeker M."/>
        </authorList>
    </citation>
    <scope>NUCLEOTIDE SEQUENCE [LARGE SCALE GENOMIC DNA]</scope>
    <source>
        <strain evidence="15 16">DSM 19562</strain>
    </source>
</reference>
<keyword evidence="9" id="KW-0547">Nucleotide-binding</keyword>
<evidence type="ECO:0000256" key="10">
    <source>
        <dbReference type="ARBA" id="ARBA00022777"/>
    </source>
</evidence>
<dbReference type="RefSeq" id="WP_238250268.1">
    <property type="nucleotide sequence ID" value="NZ_BPQX01000037.1"/>
</dbReference>
<dbReference type="PANTHER" id="PTHR41523">
    <property type="entry name" value="TWO-COMPONENT SYSTEM SENSOR PROTEIN"/>
    <property type="match status" value="1"/>
</dbReference>
<keyword evidence="11" id="KW-0067">ATP-binding</keyword>
<evidence type="ECO:0000259" key="14">
    <source>
        <dbReference type="PROSITE" id="PS50113"/>
    </source>
</evidence>
<dbReference type="InterPro" id="IPR013767">
    <property type="entry name" value="PAS_fold"/>
</dbReference>
<comment type="catalytic activity">
    <reaction evidence="1">
        <text>ATP + protein L-histidine = ADP + protein N-phospho-L-histidine.</text>
        <dbReference type="EC" id="2.7.13.3"/>
    </reaction>
</comment>
<evidence type="ECO:0000256" key="2">
    <source>
        <dbReference type="ARBA" id="ARBA00012438"/>
    </source>
</evidence>
<evidence type="ECO:0000256" key="12">
    <source>
        <dbReference type="ARBA" id="ARBA00023026"/>
    </source>
</evidence>
<dbReference type="InterPro" id="IPR000014">
    <property type="entry name" value="PAS"/>
</dbReference>
<evidence type="ECO:0000256" key="8">
    <source>
        <dbReference type="ARBA" id="ARBA00022737"/>
    </source>
</evidence>
<evidence type="ECO:0000256" key="4">
    <source>
        <dbReference type="ARBA" id="ARBA00022553"/>
    </source>
</evidence>
<evidence type="ECO:0000256" key="3">
    <source>
        <dbReference type="ARBA" id="ARBA00021740"/>
    </source>
</evidence>
<gene>
    <name evidence="15" type="ORF">QO016_001152</name>
</gene>
<keyword evidence="16" id="KW-1185">Reference proteome</keyword>
<dbReference type="Pfam" id="PF00989">
    <property type="entry name" value="PAS"/>
    <property type="match status" value="1"/>
</dbReference>
<sequence>MDLLVAEKEQDSAQGRIAVLEAENLRLRRLLSQATELADFEIQRNARLGHIVEIERVAARNTAAHYRRDLEDGAARLASAEDLNAKLKASEEFNRRILWTTNDFVAVLDLDGGLMTVSDNGPSILGLPRATDALGQLWLDFWSCPESREAVADGIHSARLGRSNRFQARLEIGEVSTWWDIAVTPIHGADERPERILAVARDITELKDAEARQTLLMQELAHRMKNTLALVQAVASQTLRNAESLETAADSLAARLLALAQAHDVLVLGSFASAPLSALVQTTVTLHGDGVPGRFRIEGPDVTLNAHQGMTLALMLHELGTNATKYGSLSSAVGHVAVTWHVRAGHGGGHPVLCFRWEEIGGPPVLPPSRTGFGTRLIARSLAHSFGGTVSLSYPVSGAVLTFESPLAPVQAEPLLQRAG</sequence>
<evidence type="ECO:0000256" key="5">
    <source>
        <dbReference type="ARBA" id="ARBA00022630"/>
    </source>
</evidence>
<comment type="caution">
    <text evidence="15">The sequence shown here is derived from an EMBL/GenBank/DDBJ whole genome shotgun (WGS) entry which is preliminary data.</text>
</comment>
<evidence type="ECO:0000256" key="13">
    <source>
        <dbReference type="SAM" id="Coils"/>
    </source>
</evidence>
<proteinExistence type="predicted"/>
<dbReference type="Proteomes" id="UP001236369">
    <property type="component" value="Unassembled WGS sequence"/>
</dbReference>
<dbReference type="InterPro" id="IPR036890">
    <property type="entry name" value="HATPase_C_sf"/>
</dbReference>
<feature type="domain" description="PAC" evidence="14">
    <location>
        <begin position="164"/>
        <end position="215"/>
    </location>
</feature>
<dbReference type="SUPFAM" id="SSF55785">
    <property type="entry name" value="PYP-like sensor domain (PAS domain)"/>
    <property type="match status" value="1"/>
</dbReference>
<evidence type="ECO:0000256" key="6">
    <source>
        <dbReference type="ARBA" id="ARBA00022643"/>
    </source>
</evidence>
<dbReference type="Gene3D" id="3.30.450.20">
    <property type="entry name" value="PAS domain"/>
    <property type="match status" value="1"/>
</dbReference>
<dbReference type="InterPro" id="IPR035965">
    <property type="entry name" value="PAS-like_dom_sf"/>
</dbReference>